<organism evidence="2 3">
    <name type="scientific">Petrolisthes manimaculis</name>
    <dbReference type="NCBI Taxonomy" id="1843537"/>
    <lineage>
        <taxon>Eukaryota</taxon>
        <taxon>Metazoa</taxon>
        <taxon>Ecdysozoa</taxon>
        <taxon>Arthropoda</taxon>
        <taxon>Crustacea</taxon>
        <taxon>Multicrustacea</taxon>
        <taxon>Malacostraca</taxon>
        <taxon>Eumalacostraca</taxon>
        <taxon>Eucarida</taxon>
        <taxon>Decapoda</taxon>
        <taxon>Pleocyemata</taxon>
        <taxon>Anomura</taxon>
        <taxon>Galatheoidea</taxon>
        <taxon>Porcellanidae</taxon>
        <taxon>Petrolisthes</taxon>
    </lineage>
</organism>
<sequence>MDGGEQEPRGKILTILNISLGIYTYTNVMLPKPCYIYSTLTTHLAGQGNHSQEAQPPSDGSQPAGSQCPPSLPSTSQAGSAEILPASEHKLDLLTNLLSGLVDKLDNRVSPSVPPSAENIFSGYRDLSDSEDGDECEVVSHDPDPLDGLEALVHTHVGVQPATFDDDSDFLKTLSELSEIFLGEEAKGDTFSDSFASIVNASLRRRPAADSVKITANKIKVPSNVPNMKIPETNPPIVRALSAGGKLLDACLTHINGLLTKALVPITQCVSDVGERKGKVINYYLEGLNDCLRLLISAINYTNQLRKEVARIHVNDTALAELCKWECEVGTEELFPFDVVKNCDEIHKTKKLGRPSFGPF</sequence>
<reference evidence="2" key="1">
    <citation type="submission" date="2023-11" db="EMBL/GenBank/DDBJ databases">
        <title>Genome assemblies of two species of porcelain crab, Petrolisthes cinctipes and Petrolisthes manimaculis (Anomura: Porcellanidae).</title>
        <authorList>
            <person name="Angst P."/>
        </authorList>
    </citation>
    <scope>NUCLEOTIDE SEQUENCE</scope>
    <source>
        <strain evidence="2">PB745_02</strain>
        <tissue evidence="2">Gill</tissue>
    </source>
</reference>
<dbReference type="PANTHER" id="PTHR34239:SF2">
    <property type="entry name" value="TRANSPOSABLE ELEMENT P TRANSPOSASE_THAP9 CONSERVED DOMAIN-CONTAINING PROTEIN"/>
    <property type="match status" value="1"/>
</dbReference>
<evidence type="ECO:0000313" key="2">
    <source>
        <dbReference type="EMBL" id="KAK4299840.1"/>
    </source>
</evidence>
<gene>
    <name evidence="2" type="ORF">Pmani_027912</name>
</gene>
<dbReference type="PANTHER" id="PTHR34239">
    <property type="entry name" value="APPLE DOMAIN-CONTAINING PROTEIN"/>
    <property type="match status" value="1"/>
</dbReference>
<comment type="caution">
    <text evidence="2">The sequence shown here is derived from an EMBL/GenBank/DDBJ whole genome shotgun (WGS) entry which is preliminary data.</text>
</comment>
<dbReference type="EMBL" id="JAWZYT010003166">
    <property type="protein sequence ID" value="KAK4299840.1"/>
    <property type="molecule type" value="Genomic_DNA"/>
</dbReference>
<accession>A0AAE1TYL0</accession>
<keyword evidence="3" id="KW-1185">Reference proteome</keyword>
<protein>
    <submittedName>
        <fullName evidence="2">Uncharacterized protein</fullName>
    </submittedName>
</protein>
<dbReference type="Proteomes" id="UP001292094">
    <property type="component" value="Unassembled WGS sequence"/>
</dbReference>
<feature type="region of interest" description="Disordered" evidence="1">
    <location>
        <begin position="47"/>
        <end position="79"/>
    </location>
</feature>
<proteinExistence type="predicted"/>
<evidence type="ECO:0000313" key="3">
    <source>
        <dbReference type="Proteomes" id="UP001292094"/>
    </source>
</evidence>
<dbReference type="AlphaFoldDB" id="A0AAE1TYL0"/>
<evidence type="ECO:0000256" key="1">
    <source>
        <dbReference type="SAM" id="MobiDB-lite"/>
    </source>
</evidence>
<name>A0AAE1TYL0_9EUCA</name>